<evidence type="ECO:0000256" key="18">
    <source>
        <dbReference type="SAM" id="SignalP"/>
    </source>
</evidence>
<dbReference type="GO" id="GO:0005886">
    <property type="term" value="C:plasma membrane"/>
    <property type="evidence" value="ECO:0007669"/>
    <property type="project" value="TreeGrafter"/>
</dbReference>
<evidence type="ECO:0000259" key="19">
    <source>
        <dbReference type="Pfam" id="PF01699"/>
    </source>
</evidence>
<organism evidence="20 21">
    <name type="scientific">Aphis glycines</name>
    <name type="common">Soybean aphid</name>
    <dbReference type="NCBI Taxonomy" id="307491"/>
    <lineage>
        <taxon>Eukaryota</taxon>
        <taxon>Metazoa</taxon>
        <taxon>Ecdysozoa</taxon>
        <taxon>Arthropoda</taxon>
        <taxon>Hexapoda</taxon>
        <taxon>Insecta</taxon>
        <taxon>Pterygota</taxon>
        <taxon>Neoptera</taxon>
        <taxon>Paraneoptera</taxon>
        <taxon>Hemiptera</taxon>
        <taxon>Sternorrhyncha</taxon>
        <taxon>Aphidomorpha</taxon>
        <taxon>Aphidoidea</taxon>
        <taxon>Aphididae</taxon>
        <taxon>Aphidini</taxon>
        <taxon>Aphis</taxon>
        <taxon>Aphis</taxon>
    </lineage>
</organism>
<feature type="signal peptide" evidence="18">
    <location>
        <begin position="1"/>
        <end position="21"/>
    </location>
</feature>
<evidence type="ECO:0000256" key="7">
    <source>
        <dbReference type="ARBA" id="ARBA00022692"/>
    </source>
</evidence>
<dbReference type="GO" id="GO:0005262">
    <property type="term" value="F:calcium channel activity"/>
    <property type="evidence" value="ECO:0007669"/>
    <property type="project" value="TreeGrafter"/>
</dbReference>
<keyword evidence="11" id="KW-0630">Potassium</keyword>
<evidence type="ECO:0000256" key="2">
    <source>
        <dbReference type="ARBA" id="ARBA00005364"/>
    </source>
</evidence>
<keyword evidence="7 17" id="KW-0812">Transmembrane</keyword>
<keyword evidence="5" id="KW-0633">Potassium transport</keyword>
<evidence type="ECO:0000256" key="16">
    <source>
        <dbReference type="ARBA" id="ARBA00023201"/>
    </source>
</evidence>
<comment type="subcellular location">
    <subcellularLocation>
        <location evidence="1">Membrane</location>
        <topology evidence="1">Multi-pass membrane protein</topology>
    </subcellularLocation>
</comment>
<keyword evidence="3" id="KW-0813">Transport</keyword>
<evidence type="ECO:0000313" key="20">
    <source>
        <dbReference type="EMBL" id="KAE9538582.1"/>
    </source>
</evidence>
<dbReference type="FunFam" id="1.20.1420.30:FF:000009">
    <property type="entry name" value="sodium/potassium/calcium exchanger 5 isoform X2"/>
    <property type="match status" value="1"/>
</dbReference>
<dbReference type="Gene3D" id="1.20.1420.30">
    <property type="entry name" value="NCX, central ion-binding region"/>
    <property type="match status" value="2"/>
</dbReference>
<keyword evidence="6" id="KW-0109">Calcium transport</keyword>
<feature type="transmembrane region" description="Helical" evidence="17">
    <location>
        <begin position="383"/>
        <end position="407"/>
    </location>
</feature>
<keyword evidence="4" id="KW-0050">Antiport</keyword>
<evidence type="ECO:0000256" key="13">
    <source>
        <dbReference type="ARBA" id="ARBA00023053"/>
    </source>
</evidence>
<dbReference type="OrthoDB" id="2127281at2759"/>
<keyword evidence="14" id="KW-0406">Ion transport</keyword>
<dbReference type="InterPro" id="IPR004481">
    <property type="entry name" value="K/Na/Ca-exchanger"/>
</dbReference>
<evidence type="ECO:0000256" key="11">
    <source>
        <dbReference type="ARBA" id="ARBA00022958"/>
    </source>
</evidence>
<comment type="similarity">
    <text evidence="2">Belongs to the Ca(2+):cation antiporter (CaCA) (TC 2.A.19) family. SLC24A subfamily.</text>
</comment>
<keyword evidence="9" id="KW-0106">Calcium</keyword>
<sequence length="553" mass="61250">MMFFKLMSSATAVVLFAAVTAHSLITPSTELFSSTSSTTHPSINFLNTGKDFTIENVKNGSPTWCANVHRSIDEFPRDFFTEEQRLHGAVIVHLILSFYGFLFITFVCQDYFLPSVLYICLDLGLSPDVAGATFMAAATCTSELLVSTIGTFVTKSDLGVGTVVGSGVYNTLGVSACAGLAVCRRPITIEKWPLIRDSGVYVTSIAVLAAIAVDNVIIWYEALIMVTMFFGYFVFLFTQNKLVAKVEKWKHNNRKIWHYNRIISFFKHIKRLLCCRKFTSMESQNVTLYRSDTPAIRQYGTVEHQLQVQDDERMSSKITFTSSTTKFGECDQSNANEQTYLPRMKSSWSNLLSIIWWTICLPVNLTLWVTIPDCRTKRTLYPITFVVSIIWISVITYILSWFLTICGKNKSDTFHISDVVMGIGVLAVGSSIPEAVSGIVNAQNGEGSMSISSALGSNTMDILLCLGLPWLVKCTLPPSMNGRPVTLQTDTLFFNCMCMIISVVILNVAAAISGYKMYKPFGIMCLVGQIVVIAALIINGLNVAKNDGRVRCS</sequence>
<feature type="transmembrane region" description="Helical" evidence="17">
    <location>
        <begin position="351"/>
        <end position="371"/>
    </location>
</feature>
<evidence type="ECO:0000256" key="6">
    <source>
        <dbReference type="ARBA" id="ARBA00022568"/>
    </source>
</evidence>
<dbReference type="EMBL" id="VYZN01000016">
    <property type="protein sequence ID" value="KAE9538582.1"/>
    <property type="molecule type" value="Genomic_DNA"/>
</dbReference>
<dbReference type="AlphaFoldDB" id="A0A6G0TTI0"/>
<dbReference type="Pfam" id="PF01699">
    <property type="entry name" value="Na_Ca_ex"/>
    <property type="match status" value="2"/>
</dbReference>
<feature type="domain" description="Sodium/calcium exchanger membrane region" evidence="19">
    <location>
        <begin position="382"/>
        <end position="533"/>
    </location>
</feature>
<dbReference type="GO" id="GO:0006874">
    <property type="term" value="P:intracellular calcium ion homeostasis"/>
    <property type="evidence" value="ECO:0007669"/>
    <property type="project" value="TreeGrafter"/>
</dbReference>
<protein>
    <recommendedName>
        <fullName evidence="19">Sodium/calcium exchanger membrane region domain-containing protein</fullName>
    </recommendedName>
</protein>
<evidence type="ECO:0000256" key="5">
    <source>
        <dbReference type="ARBA" id="ARBA00022538"/>
    </source>
</evidence>
<keyword evidence="8 18" id="KW-0732">Signal</keyword>
<dbReference type="GO" id="GO:0015293">
    <property type="term" value="F:symporter activity"/>
    <property type="evidence" value="ECO:0007669"/>
    <property type="project" value="UniProtKB-KW"/>
</dbReference>
<evidence type="ECO:0000256" key="3">
    <source>
        <dbReference type="ARBA" id="ARBA00022448"/>
    </source>
</evidence>
<comment type="caution">
    <text evidence="20">The sequence shown here is derived from an EMBL/GenBank/DDBJ whole genome shotgun (WGS) entry which is preliminary data.</text>
</comment>
<evidence type="ECO:0000256" key="10">
    <source>
        <dbReference type="ARBA" id="ARBA00022847"/>
    </source>
</evidence>
<evidence type="ECO:0000256" key="17">
    <source>
        <dbReference type="SAM" id="Phobius"/>
    </source>
</evidence>
<evidence type="ECO:0000256" key="8">
    <source>
        <dbReference type="ARBA" id="ARBA00022729"/>
    </source>
</evidence>
<reference evidence="20 21" key="1">
    <citation type="submission" date="2019-08" db="EMBL/GenBank/DDBJ databases">
        <title>The genome of the soybean aphid Biotype 1, its phylome, world population structure and adaptation to the North American continent.</title>
        <authorList>
            <person name="Giordano R."/>
            <person name="Donthu R.K."/>
            <person name="Hernandez A.G."/>
            <person name="Wright C.L."/>
            <person name="Zimin A.V."/>
        </authorList>
    </citation>
    <scope>NUCLEOTIDE SEQUENCE [LARGE SCALE GENOMIC DNA]</scope>
    <source>
        <tissue evidence="20">Whole aphids</tissue>
    </source>
</reference>
<feature type="chain" id="PRO_5026354987" description="Sodium/calcium exchanger membrane region domain-containing protein" evidence="18">
    <location>
        <begin position="22"/>
        <end position="553"/>
    </location>
</feature>
<feature type="transmembrane region" description="Helical" evidence="17">
    <location>
        <begin position="521"/>
        <end position="541"/>
    </location>
</feature>
<keyword evidence="21" id="KW-1185">Reference proteome</keyword>
<keyword evidence="15 17" id="KW-0472">Membrane</keyword>
<evidence type="ECO:0000256" key="9">
    <source>
        <dbReference type="ARBA" id="ARBA00022837"/>
    </source>
</evidence>
<feature type="transmembrane region" description="Helical" evidence="17">
    <location>
        <begin position="86"/>
        <end position="108"/>
    </location>
</feature>
<feature type="transmembrane region" description="Helical" evidence="17">
    <location>
        <begin position="492"/>
        <end position="515"/>
    </location>
</feature>
<keyword evidence="16" id="KW-0739">Sodium transport</keyword>
<evidence type="ECO:0000256" key="1">
    <source>
        <dbReference type="ARBA" id="ARBA00004141"/>
    </source>
</evidence>
<dbReference type="PANTHER" id="PTHR10846:SF2">
    <property type="entry name" value="RE48874P"/>
    <property type="match status" value="1"/>
</dbReference>
<feature type="domain" description="Sodium/calcium exchanger membrane region" evidence="19">
    <location>
        <begin position="94"/>
        <end position="237"/>
    </location>
</feature>
<dbReference type="InterPro" id="IPR044880">
    <property type="entry name" value="NCX_ion-bd_dom_sf"/>
</dbReference>
<proteinExistence type="inferred from homology"/>
<evidence type="ECO:0000313" key="21">
    <source>
        <dbReference type="Proteomes" id="UP000475862"/>
    </source>
</evidence>
<evidence type="ECO:0000256" key="15">
    <source>
        <dbReference type="ARBA" id="ARBA00023136"/>
    </source>
</evidence>
<accession>A0A6G0TTI0</accession>
<dbReference type="InterPro" id="IPR004837">
    <property type="entry name" value="NaCa_Exmemb"/>
</dbReference>
<feature type="transmembrane region" description="Helical" evidence="17">
    <location>
        <begin position="194"/>
        <end position="212"/>
    </location>
</feature>
<evidence type="ECO:0000256" key="12">
    <source>
        <dbReference type="ARBA" id="ARBA00022989"/>
    </source>
</evidence>
<keyword evidence="13" id="KW-0915">Sodium</keyword>
<feature type="transmembrane region" description="Helical" evidence="17">
    <location>
        <begin position="218"/>
        <end position="238"/>
    </location>
</feature>
<dbReference type="PANTHER" id="PTHR10846">
    <property type="entry name" value="SODIUM/POTASSIUM/CALCIUM EXCHANGER"/>
    <property type="match status" value="1"/>
</dbReference>
<name>A0A6G0TTI0_APHGL</name>
<keyword evidence="12 17" id="KW-1133">Transmembrane helix</keyword>
<gene>
    <name evidence="20" type="ORF">AGLY_005681</name>
</gene>
<dbReference type="NCBIfam" id="TIGR00367">
    <property type="entry name" value="calcium/sodium antiporter"/>
    <property type="match status" value="1"/>
</dbReference>
<evidence type="ECO:0000256" key="14">
    <source>
        <dbReference type="ARBA" id="ARBA00023065"/>
    </source>
</evidence>
<dbReference type="GO" id="GO:0008273">
    <property type="term" value="F:calcium, potassium:sodium antiporter activity"/>
    <property type="evidence" value="ECO:0007669"/>
    <property type="project" value="TreeGrafter"/>
</dbReference>
<evidence type="ECO:0000256" key="4">
    <source>
        <dbReference type="ARBA" id="ARBA00022449"/>
    </source>
</evidence>
<feature type="transmembrane region" description="Helical" evidence="17">
    <location>
        <begin position="158"/>
        <end position="182"/>
    </location>
</feature>
<dbReference type="Proteomes" id="UP000475862">
    <property type="component" value="Unassembled WGS sequence"/>
</dbReference>
<keyword evidence="10" id="KW-0769">Symport</keyword>